<reference evidence="2" key="1">
    <citation type="submission" date="2019-06" db="EMBL/GenBank/DDBJ databases">
        <authorList>
            <person name="Broberg M."/>
        </authorList>
    </citation>
    <scope>NUCLEOTIDE SEQUENCE [LARGE SCALE GENOMIC DNA]</scope>
</reference>
<dbReference type="Proteomes" id="UP000775872">
    <property type="component" value="Unassembled WGS sequence"/>
</dbReference>
<dbReference type="AlphaFoldDB" id="A0A9P0EPV9"/>
<comment type="caution">
    <text evidence="1">The sequence shown here is derived from an EMBL/GenBank/DDBJ whole genome shotgun (WGS) entry which is preliminary data.</text>
</comment>
<evidence type="ECO:0000313" key="2">
    <source>
        <dbReference type="Proteomes" id="UP000775872"/>
    </source>
</evidence>
<evidence type="ECO:0008006" key="3">
    <source>
        <dbReference type="Google" id="ProtNLM"/>
    </source>
</evidence>
<sequence>MNINSVLIFRESWPVSGSLEPDELYEELRRVDLFDQIICAYHSRLRQAWTGWGGFFIDGKNPQPLFLSVEAEDAAVHAYLLQALARYTRVDEEDPEADWNKFAKDFGMVVTKPGAPKHPADYRPDNRILMAQCLAVRGWCSRHEEFLRRREVQLQRGKIRALHILDLPMDVLAYMFDNFRHRSMSGLVDLGREQREAQDRELRLETIRSARLVCRAFNKLASPLLCPILHLSIDWQSIDRARKMIRNPLIRPGVRGVRLGLSYCPSELAMDESRFLLMVLKEVRDLYQYCCLVFGERDHRMVSARNGFETIHEAVTMYRETDTRNCGRRTGMRFGSPHRYDKVIRRGFQAYRDLHDEQAGLLRSGVFTSALASLLASLQRPIALNLFFNDAFRLPYAKSNGIQGAPKTKRIPDIFVNPDFLTGYLGKAHSCHFDRDMEFESAKFICELPIALEKAGALVTHFALQDMSHVRSFAPLDPRRYRPRLGPQVDWNNLSSFCGNLETFKLLSWESLSARGVKETDIHTVESYLRAMLSSTRLVDVDVNLAFLTTCRRLPPTPGHGWTPQWQMHRIQSRIFTSPWPRIRKVSIDYLATSEVELRLFCQNLGDGVIRLFMEEIEITGGSWGGILDILRGKLAARVKLKRCTVRISSLHGGEAGLVGSQQMGRIAERYVSGEVTETPWERIGPS</sequence>
<evidence type="ECO:0000313" key="1">
    <source>
        <dbReference type="EMBL" id="CAH0057727.1"/>
    </source>
</evidence>
<dbReference type="OrthoDB" id="3759773at2759"/>
<accession>A0A9P0EPV9</accession>
<name>A0A9P0EPV9_9HYPO</name>
<gene>
    <name evidence="1" type="ORF">CSOL1703_00007517</name>
</gene>
<organism evidence="1 2">
    <name type="scientific">Clonostachys solani</name>
    <dbReference type="NCBI Taxonomy" id="160281"/>
    <lineage>
        <taxon>Eukaryota</taxon>
        <taxon>Fungi</taxon>
        <taxon>Dikarya</taxon>
        <taxon>Ascomycota</taxon>
        <taxon>Pezizomycotina</taxon>
        <taxon>Sordariomycetes</taxon>
        <taxon>Hypocreomycetidae</taxon>
        <taxon>Hypocreales</taxon>
        <taxon>Bionectriaceae</taxon>
        <taxon>Clonostachys</taxon>
    </lineage>
</organism>
<reference evidence="1 2" key="2">
    <citation type="submission" date="2021-10" db="EMBL/GenBank/DDBJ databases">
        <authorList>
            <person name="Piombo E."/>
        </authorList>
    </citation>
    <scope>NUCLEOTIDE SEQUENCE [LARGE SCALE GENOMIC DNA]</scope>
</reference>
<keyword evidence="2" id="KW-1185">Reference proteome</keyword>
<dbReference type="EMBL" id="CABFOC020000074">
    <property type="protein sequence ID" value="CAH0057727.1"/>
    <property type="molecule type" value="Genomic_DNA"/>
</dbReference>
<proteinExistence type="predicted"/>
<protein>
    <recommendedName>
        <fullName evidence="3">F-box domain-containing protein</fullName>
    </recommendedName>
</protein>